<dbReference type="Proteomes" id="UP000077552">
    <property type="component" value="Unassembled WGS sequence"/>
</dbReference>
<name>A0A1A9LHQ7_9FLAO</name>
<keyword evidence="2" id="KW-1185">Reference proteome</keyword>
<dbReference type="InterPro" id="IPR036890">
    <property type="entry name" value="HATPase_C_sf"/>
</dbReference>
<dbReference type="STRING" id="1385699.A7A78_02095"/>
<dbReference type="AlphaFoldDB" id="A0A1A9LHQ7"/>
<gene>
    <name evidence="1" type="ORF">A7A78_02095</name>
</gene>
<evidence type="ECO:0000313" key="1">
    <source>
        <dbReference type="EMBL" id="OAD92723.1"/>
    </source>
</evidence>
<proteinExistence type="predicted"/>
<evidence type="ECO:0000313" key="2">
    <source>
        <dbReference type="Proteomes" id="UP000077552"/>
    </source>
</evidence>
<reference evidence="1 2" key="1">
    <citation type="submission" date="2016-05" db="EMBL/GenBank/DDBJ databases">
        <title>Genome sequencing of Vitellibacter soesokkakensis RSSK-12.</title>
        <authorList>
            <person name="Thevarajoo S."/>
            <person name="Selvaratnam C."/>
            <person name="Goh K.M."/>
            <person name="Chan K.-G."/>
            <person name="Chong C.S."/>
        </authorList>
    </citation>
    <scope>NUCLEOTIDE SEQUENCE [LARGE SCALE GENOMIC DNA]</scope>
    <source>
        <strain evidence="1 2">RSSK-12</strain>
    </source>
</reference>
<accession>A0A1A9LHQ7</accession>
<dbReference type="Gene3D" id="3.30.565.10">
    <property type="entry name" value="Histidine kinase-like ATPase, C-terminal domain"/>
    <property type="match status" value="1"/>
</dbReference>
<dbReference type="EMBL" id="LXIE01000001">
    <property type="protein sequence ID" value="OAD92723.1"/>
    <property type="molecule type" value="Genomic_DNA"/>
</dbReference>
<comment type="caution">
    <text evidence="1">The sequence shown here is derived from an EMBL/GenBank/DDBJ whole genome shotgun (WGS) entry which is preliminary data.</text>
</comment>
<organism evidence="1 2">
    <name type="scientific">Aequorivita soesokkakensis</name>
    <dbReference type="NCBI Taxonomy" id="1385699"/>
    <lineage>
        <taxon>Bacteria</taxon>
        <taxon>Pseudomonadati</taxon>
        <taxon>Bacteroidota</taxon>
        <taxon>Flavobacteriia</taxon>
        <taxon>Flavobacteriales</taxon>
        <taxon>Flavobacteriaceae</taxon>
        <taxon>Aequorivita</taxon>
    </lineage>
</organism>
<dbReference type="RefSeq" id="WP_068760758.1">
    <property type="nucleotide sequence ID" value="NZ_LXIE01000001.1"/>
</dbReference>
<dbReference type="NCBIfam" id="NF047352">
    <property type="entry name" value="P_loop_sacsin"/>
    <property type="match status" value="1"/>
</dbReference>
<dbReference type="SUPFAM" id="SSF55874">
    <property type="entry name" value="ATPase domain of HSP90 chaperone/DNA topoisomerase II/histidine kinase"/>
    <property type="match status" value="1"/>
</dbReference>
<evidence type="ECO:0008006" key="3">
    <source>
        <dbReference type="Google" id="ProtNLM"/>
    </source>
</evidence>
<dbReference type="OrthoDB" id="7069425at2"/>
<sequence length="1119" mass="129554">MIQKEQIQQRRQEIAEIRHADSVYRDIVARENEREDYEKRWFWELLQNAKDSVEENQNLKVKIEISENQISFSHTGNPFELDDILSLIIQGSSKNNKEGKTGRFGTGFMTTYLLSKEVYITGQLTNNQGSFHFLLNRNATNNEHFYELQQESNKQFDESIRELSYLEEDEFQTKFTYNLGEKGKLTAKVGLQCLDELIPITQLFNEQIESVIVVENGLSKTFSKTLIKTYELGSINEWEITTLIDGSVNTCLKAYIQKDEKFDACIITQEKNGSEEIFPLTKNYPRLYYTFPLIGTEEIGIPIIINSTQFDPRVERDGIYLKKATEGGNESNNKEIISKALSDSLQAFAELFKTKKIIGIYELFDFKISKDLKWVDQEWLTTIKSSTINLLAAKEIINYHGADNKFTSLNEFTIPFTEKENTTKELWELLSEIIDIKVPLSSELLKWVHISESITQLKPDIEKTYDLKFVWGVNELIKFIEKKESLKELESSITADKKSWLNNLYSLIIKIKGHFPLDIKICLNQRNKFRGADGIYWDKCNDDELISISDLIQLNFSDKLFSREINFLQINGVENYTIQNAINDLKAELNELDETDFIKSSNQECNARFLKWLILKDHKEIIKDLKILTGASKKIDESFIYDHFPKFEHLLLTPKPYFEVNFPLYSSLVRDKDCLNEIYNQYLNEADYNFLNESGFIHISPLVTKTETATIKLLEHLIIKESDLSVLRDAEGQLKYKFKITYSDFAYLTATDGHIYGRNTTQKSSLERFKFLLSEAVEKDTLFDSDIQEVTIEGLENPIHFRTCFWVYRAKRLNWVNVKTESEGSETKFVSETPSSKNLSEILKGDETLVKTIRGSRKQNFLNKLGVGVSDLIRNTLPTDELRLSWDKAITNMITSDADPELVQEIFNDPNIRKEYEKRLNERKLINRNQKIGKLIEDLFKEYIEQLKKSGVIINIEREPFGSDYILTEESSDLVNNENQREVFRINNWLVELKATGKEHASMTPLQAKTATEQKDNYSLVVVPLDGTEPDIEYLRINAKVISNIGHKIDTVFSDFNDVEIKKNNLNNGQDGISVNIEDQNIRFRVSSTVWSSGQSDIETFIRKYFTVLAETNNGTTTN</sequence>
<protein>
    <recommendedName>
        <fullName evidence="3">Protein NO VEIN C-terminal domain-containing protein</fullName>
    </recommendedName>
</protein>